<dbReference type="AlphaFoldDB" id="A0A7G9S9D2"/>
<organism evidence="1 2">
    <name type="scientific">Sphingomonas rhizophila</name>
    <dbReference type="NCBI Taxonomy" id="2071607"/>
    <lineage>
        <taxon>Bacteria</taxon>
        <taxon>Pseudomonadati</taxon>
        <taxon>Pseudomonadota</taxon>
        <taxon>Alphaproteobacteria</taxon>
        <taxon>Sphingomonadales</taxon>
        <taxon>Sphingomonadaceae</taxon>
        <taxon>Sphingomonas</taxon>
    </lineage>
</organism>
<gene>
    <name evidence="1" type="ORF">H9L12_08995</name>
</gene>
<reference evidence="1 2" key="1">
    <citation type="submission" date="2020-08" db="EMBL/GenBank/DDBJ databases">
        <title>Genome sequence of Sphingomonas rhizophila KACC 19189T.</title>
        <authorList>
            <person name="Hyun D.-W."/>
            <person name="Bae J.-W."/>
        </authorList>
    </citation>
    <scope>NUCLEOTIDE SEQUENCE [LARGE SCALE GENOMIC DNA]</scope>
    <source>
        <strain evidence="1 2">KACC 19189</strain>
    </source>
</reference>
<dbReference type="Proteomes" id="UP000515955">
    <property type="component" value="Chromosome"/>
</dbReference>
<evidence type="ECO:0000313" key="2">
    <source>
        <dbReference type="Proteomes" id="UP000515955"/>
    </source>
</evidence>
<accession>A0A7G9S9D2</accession>
<dbReference type="KEGG" id="srhi:H9L12_08995"/>
<evidence type="ECO:0000313" key="1">
    <source>
        <dbReference type="EMBL" id="QNN64457.1"/>
    </source>
</evidence>
<sequence>MKPAAWIGIAVAVLAGTGIALRSSPTEKPTLLLLTSLPILFGEGFTLDQAPTPVLARLENEYRVQPIDVADGTSLEGHDLLLMAHPRAQPAEALVALDGWVRRAAMSCCSPIPRWTGTARSRSAT</sequence>
<proteinExistence type="predicted"/>
<protein>
    <submittedName>
        <fullName evidence="1">Uncharacterized protein</fullName>
    </submittedName>
</protein>
<dbReference type="EMBL" id="CP060717">
    <property type="protein sequence ID" value="QNN64457.1"/>
    <property type="molecule type" value="Genomic_DNA"/>
</dbReference>
<dbReference type="RefSeq" id="WP_187541457.1">
    <property type="nucleotide sequence ID" value="NZ_CP060717.1"/>
</dbReference>
<name>A0A7G9S9D2_9SPHN</name>
<keyword evidence="2" id="KW-1185">Reference proteome</keyword>